<name>Q3AQ78_CHLCH</name>
<dbReference type="Pfam" id="PF09837">
    <property type="entry name" value="DUF2064"/>
    <property type="match status" value="1"/>
</dbReference>
<evidence type="ECO:0000313" key="1">
    <source>
        <dbReference type="EMBL" id="ABB28847.1"/>
    </source>
</evidence>
<organism evidence="1">
    <name type="scientific">Chlorobium chlorochromatii (strain CaD3)</name>
    <dbReference type="NCBI Taxonomy" id="340177"/>
    <lineage>
        <taxon>Bacteria</taxon>
        <taxon>Pseudomonadati</taxon>
        <taxon>Chlorobiota</taxon>
        <taxon>Chlorobiia</taxon>
        <taxon>Chlorobiales</taxon>
        <taxon>Chlorobiaceae</taxon>
        <taxon>Chlorobium/Pelodictyon group</taxon>
        <taxon>Chlorobium</taxon>
    </lineage>
</organism>
<dbReference type="EMBL" id="CP000108">
    <property type="protein sequence ID" value="ABB28847.1"/>
    <property type="molecule type" value="Genomic_DNA"/>
</dbReference>
<dbReference type="KEGG" id="cch:Cag_1592"/>
<dbReference type="InterPro" id="IPR029044">
    <property type="entry name" value="Nucleotide-diphossugar_trans"/>
</dbReference>
<accession>Q3AQ78</accession>
<dbReference type="eggNOG" id="COG3222">
    <property type="taxonomic scope" value="Bacteria"/>
</dbReference>
<evidence type="ECO:0008006" key="2">
    <source>
        <dbReference type="Google" id="ProtNLM"/>
    </source>
</evidence>
<dbReference type="PANTHER" id="PTHR36529">
    <property type="entry name" value="SLL1095 PROTEIN"/>
    <property type="match status" value="1"/>
</dbReference>
<reference evidence="1" key="1">
    <citation type="submission" date="2005-08" db="EMBL/GenBank/DDBJ databases">
        <title>Complete sequence of Chlorobium chlorochromatii CaD3.</title>
        <authorList>
            <person name="Copeland A."/>
            <person name="Lucas S."/>
            <person name="Lapidus A."/>
            <person name="Barry K."/>
            <person name="Detter J.C."/>
            <person name="Glavina T."/>
            <person name="Hammon N."/>
            <person name="Israni S."/>
            <person name="Pitluck S."/>
            <person name="Bryant D."/>
            <person name="Schmutz J."/>
            <person name="Larimer F."/>
            <person name="Land M."/>
            <person name="Kyrpides N."/>
            <person name="Ivanova N."/>
            <person name="Richardson P."/>
        </authorList>
    </citation>
    <scope>NUCLEOTIDE SEQUENCE [LARGE SCALE GENOMIC DNA]</scope>
    <source>
        <strain evidence="1">CaD3</strain>
    </source>
</reference>
<dbReference type="AlphaFoldDB" id="Q3AQ78"/>
<gene>
    <name evidence="1" type="ordered locus">Cag_1592</name>
</gene>
<dbReference type="NCBIfam" id="TIGR04282">
    <property type="entry name" value="glyco_like_cofC"/>
    <property type="match status" value="1"/>
</dbReference>
<dbReference type="SUPFAM" id="SSF53448">
    <property type="entry name" value="Nucleotide-diphospho-sugar transferases"/>
    <property type="match status" value="1"/>
</dbReference>
<dbReference type="InterPro" id="IPR018641">
    <property type="entry name" value="Trfase_1_rSAM/seldom-assoc"/>
</dbReference>
<dbReference type="HOGENOM" id="CLU_075662_2_0_10"/>
<dbReference type="STRING" id="340177.Cag_1592"/>
<dbReference type="PANTHER" id="PTHR36529:SF1">
    <property type="entry name" value="GLYCOSYLTRANSFERASE"/>
    <property type="match status" value="1"/>
</dbReference>
<dbReference type="Gene3D" id="3.90.550.10">
    <property type="entry name" value="Spore Coat Polysaccharide Biosynthesis Protein SpsA, Chain A"/>
    <property type="match status" value="1"/>
</dbReference>
<sequence length="231" mass="25801">MPCVTQRIMAPSECLLAILTRNPELGQVKTRLAKAIGKEAALHIYELLRHRTAEVAQALASERMVFYSNYLPTSDCFSPTHFHYSLQAGADLGERMHHALASGLTAGFRSVVLIGTDCYDITPEILQAAFVALERYEVVIGPATDGGFYLIGMKQPMPHLFFQRKWSTSSVLKESCIRLQQAGTKYALLKELSDIDTLEDLQQSSLWLTPELDALRSLFEEKAAQPTRQQP</sequence>
<protein>
    <recommendedName>
        <fullName evidence="2">Glycosyltransferase</fullName>
    </recommendedName>
</protein>
<proteinExistence type="predicted"/>